<organism evidence="2 3">
    <name type="scientific">Floridaenema evergladense BLCC-F167</name>
    <dbReference type="NCBI Taxonomy" id="3153639"/>
    <lineage>
        <taxon>Bacteria</taxon>
        <taxon>Bacillati</taxon>
        <taxon>Cyanobacteriota</taxon>
        <taxon>Cyanophyceae</taxon>
        <taxon>Oscillatoriophycideae</taxon>
        <taxon>Aerosakkonematales</taxon>
        <taxon>Aerosakkonemataceae</taxon>
        <taxon>Floridanema</taxon>
        <taxon>Floridanema evergladense</taxon>
    </lineage>
</organism>
<keyword evidence="3" id="KW-1185">Reference proteome</keyword>
<dbReference type="RefSeq" id="WP_413281767.1">
    <property type="nucleotide sequence ID" value="NZ_JBHFNT010000309.1"/>
</dbReference>
<comment type="caution">
    <text evidence="2">The sequence shown here is derived from an EMBL/GenBank/DDBJ whole genome shotgun (WGS) entry which is preliminary data.</text>
</comment>
<dbReference type="Pfam" id="PF21814">
    <property type="entry name" value="DUF6883"/>
    <property type="match status" value="1"/>
</dbReference>
<dbReference type="EMBL" id="JBHFNT010000309">
    <property type="protein sequence ID" value="MFB2839502.1"/>
    <property type="molecule type" value="Genomic_DNA"/>
</dbReference>
<gene>
    <name evidence="2" type="ORF">ACE1CA_33850</name>
</gene>
<reference evidence="2 3" key="1">
    <citation type="submission" date="2024-09" db="EMBL/GenBank/DDBJ databases">
        <title>Floridaenema gen nov. (Aerosakkonemataceae, Aerosakkonematales ord. nov., Cyanobacteria) from benthic tropical and subtropical fresh waters, with the description of four new species.</title>
        <authorList>
            <person name="Moretto J.A."/>
            <person name="Berthold D.E."/>
            <person name="Lefler F.W."/>
            <person name="Huang I.-S."/>
            <person name="Laughinghouse H. IV."/>
        </authorList>
    </citation>
    <scope>NUCLEOTIDE SEQUENCE [LARGE SCALE GENOMIC DNA]</scope>
    <source>
        <strain evidence="2 3">BLCC-F167</strain>
    </source>
</reference>
<evidence type="ECO:0000313" key="2">
    <source>
        <dbReference type="EMBL" id="MFB2839502.1"/>
    </source>
</evidence>
<sequence length="109" mass="12185">MKLPNGDSAEIPMQKLTGYCLNTNHSKGKHKARVFQSALGITIQNANVLYKLIQLAAIEGEVVQQSATEFGQLFKVDWIVTNTNIELRTIWEITSNNPNPRLVSAFIKD</sequence>
<protein>
    <submittedName>
        <fullName evidence="2">DUF6883 domain-containing protein</fullName>
    </submittedName>
</protein>
<evidence type="ECO:0000313" key="3">
    <source>
        <dbReference type="Proteomes" id="UP001576780"/>
    </source>
</evidence>
<evidence type="ECO:0000259" key="1">
    <source>
        <dbReference type="Pfam" id="PF21814"/>
    </source>
</evidence>
<name>A0ABV4WWK8_9CYAN</name>
<dbReference type="InterPro" id="IPR049250">
    <property type="entry name" value="DUF6883"/>
</dbReference>
<dbReference type="Proteomes" id="UP001576780">
    <property type="component" value="Unassembled WGS sequence"/>
</dbReference>
<proteinExistence type="predicted"/>
<accession>A0ABV4WWK8</accession>
<feature type="domain" description="DUF6883" evidence="1">
    <location>
        <begin position="2"/>
        <end position="108"/>
    </location>
</feature>